<feature type="coiled-coil region" evidence="2">
    <location>
        <begin position="106"/>
        <end position="184"/>
    </location>
</feature>
<dbReference type="GO" id="GO:0008270">
    <property type="term" value="F:zinc ion binding"/>
    <property type="evidence" value="ECO:0007669"/>
    <property type="project" value="UniProtKB-KW"/>
</dbReference>
<evidence type="ECO:0000256" key="2">
    <source>
        <dbReference type="SAM" id="Coils"/>
    </source>
</evidence>
<dbReference type="PROSITE" id="PS50119">
    <property type="entry name" value="ZF_BBOX"/>
    <property type="match status" value="1"/>
</dbReference>
<evidence type="ECO:0000259" key="3">
    <source>
        <dbReference type="PROSITE" id="PS50119"/>
    </source>
</evidence>
<protein>
    <recommendedName>
        <fullName evidence="3">B box-type domain-containing protein</fullName>
    </recommendedName>
</protein>
<evidence type="ECO:0000313" key="5">
    <source>
        <dbReference type="Proteomes" id="UP000507470"/>
    </source>
</evidence>
<dbReference type="Gene3D" id="3.30.160.60">
    <property type="entry name" value="Classic Zinc Finger"/>
    <property type="match status" value="1"/>
</dbReference>
<dbReference type="AlphaFoldDB" id="A0A6J8C0L5"/>
<sequence length="185" mass="21074">MTSTILCGTCHFADIIKDATQWCIICEEGLCEDCEKIHRSTKITRTHKIISLIDYQQIKEVMHKSCSQVTPLIEAAVNIKQSTTLTDLEDTINGALHNTKTNIKDIKSSAEALNIQEENIKKYIKEMREKLNKHLDDMEQKLTKDLSTKSEYCKTVYANTIKQLISADNKLAKLKKETESLKQIA</sequence>
<dbReference type="CDD" id="cd19757">
    <property type="entry name" value="Bbox1"/>
    <property type="match status" value="1"/>
</dbReference>
<name>A0A6J8C0L5_MYTCO</name>
<dbReference type="InterPro" id="IPR000315">
    <property type="entry name" value="Znf_B-box"/>
</dbReference>
<gene>
    <name evidence="4" type="ORF">MCOR_24288</name>
</gene>
<keyword evidence="2" id="KW-0175">Coiled coil</keyword>
<evidence type="ECO:0000256" key="1">
    <source>
        <dbReference type="PROSITE-ProRule" id="PRU00024"/>
    </source>
</evidence>
<keyword evidence="1" id="KW-0862">Zinc</keyword>
<accession>A0A6J8C0L5</accession>
<keyword evidence="1" id="KW-0479">Metal-binding</keyword>
<proteinExistence type="predicted"/>
<keyword evidence="5" id="KW-1185">Reference proteome</keyword>
<dbReference type="OrthoDB" id="6096611at2759"/>
<evidence type="ECO:0000313" key="4">
    <source>
        <dbReference type="EMBL" id="CAC5389071.1"/>
    </source>
</evidence>
<feature type="domain" description="B box-type" evidence="3">
    <location>
        <begin position="2"/>
        <end position="52"/>
    </location>
</feature>
<reference evidence="4 5" key="1">
    <citation type="submission" date="2020-06" db="EMBL/GenBank/DDBJ databases">
        <authorList>
            <person name="Li R."/>
            <person name="Bekaert M."/>
        </authorList>
    </citation>
    <scope>NUCLEOTIDE SEQUENCE [LARGE SCALE GENOMIC DNA]</scope>
    <source>
        <strain evidence="5">wild</strain>
    </source>
</reference>
<dbReference type="Proteomes" id="UP000507470">
    <property type="component" value="Unassembled WGS sequence"/>
</dbReference>
<dbReference type="EMBL" id="CACVKT020004319">
    <property type="protein sequence ID" value="CAC5389071.1"/>
    <property type="molecule type" value="Genomic_DNA"/>
</dbReference>
<organism evidence="4 5">
    <name type="scientific">Mytilus coruscus</name>
    <name type="common">Sea mussel</name>
    <dbReference type="NCBI Taxonomy" id="42192"/>
    <lineage>
        <taxon>Eukaryota</taxon>
        <taxon>Metazoa</taxon>
        <taxon>Spiralia</taxon>
        <taxon>Lophotrochozoa</taxon>
        <taxon>Mollusca</taxon>
        <taxon>Bivalvia</taxon>
        <taxon>Autobranchia</taxon>
        <taxon>Pteriomorphia</taxon>
        <taxon>Mytilida</taxon>
        <taxon>Mytiloidea</taxon>
        <taxon>Mytilidae</taxon>
        <taxon>Mytilinae</taxon>
        <taxon>Mytilus</taxon>
    </lineage>
</organism>
<keyword evidence="1" id="KW-0863">Zinc-finger</keyword>